<feature type="region of interest" description="Disordered" evidence="1">
    <location>
        <begin position="54"/>
        <end position="75"/>
    </location>
</feature>
<evidence type="ECO:0000313" key="2">
    <source>
        <dbReference type="EMBL" id="GJE00903.1"/>
    </source>
</evidence>
<evidence type="ECO:0000313" key="3">
    <source>
        <dbReference type="Proteomes" id="UP001055153"/>
    </source>
</evidence>
<evidence type="ECO:0000256" key="1">
    <source>
        <dbReference type="SAM" id="MobiDB-lite"/>
    </source>
</evidence>
<comment type="caution">
    <text evidence="2">The sequence shown here is derived from an EMBL/GenBank/DDBJ whole genome shotgun (WGS) entry which is preliminary data.</text>
</comment>
<gene>
    <name evidence="2" type="ORF">GMJLKIPL_2830</name>
</gene>
<evidence type="ECO:0008006" key="4">
    <source>
        <dbReference type="Google" id="ProtNLM"/>
    </source>
</evidence>
<organism evidence="2 3">
    <name type="scientific">Methylobacterium isbiliense</name>
    <dbReference type="NCBI Taxonomy" id="315478"/>
    <lineage>
        <taxon>Bacteria</taxon>
        <taxon>Pseudomonadati</taxon>
        <taxon>Pseudomonadota</taxon>
        <taxon>Alphaproteobacteria</taxon>
        <taxon>Hyphomicrobiales</taxon>
        <taxon>Methylobacteriaceae</taxon>
        <taxon>Methylobacterium</taxon>
    </lineage>
</organism>
<proteinExistence type="predicted"/>
<feature type="compositionally biased region" description="Pro residues" evidence="1">
    <location>
        <begin position="66"/>
        <end position="75"/>
    </location>
</feature>
<dbReference type="EMBL" id="BPQQ01000031">
    <property type="protein sequence ID" value="GJE00903.1"/>
    <property type="molecule type" value="Genomic_DNA"/>
</dbReference>
<reference evidence="2" key="1">
    <citation type="journal article" date="2021" name="Front. Microbiol.">
        <title>Comprehensive Comparative Genomics and Phenotyping of Methylobacterium Species.</title>
        <authorList>
            <person name="Alessa O."/>
            <person name="Ogura Y."/>
            <person name="Fujitani Y."/>
            <person name="Takami H."/>
            <person name="Hayashi T."/>
            <person name="Sahin N."/>
            <person name="Tani A."/>
        </authorList>
    </citation>
    <scope>NUCLEOTIDE SEQUENCE</scope>
    <source>
        <strain evidence="2">DSM 17168</strain>
    </source>
</reference>
<protein>
    <recommendedName>
        <fullName evidence="4">GcrA cell cycle regulator</fullName>
    </recommendedName>
</protein>
<name>A0ABQ4SGM1_9HYPH</name>
<dbReference type="RefSeq" id="WP_238235714.1">
    <property type="nucleotide sequence ID" value="NZ_BPQQ01000031.1"/>
</dbReference>
<keyword evidence="3" id="KW-1185">Reference proteome</keyword>
<reference evidence="2" key="2">
    <citation type="submission" date="2021-08" db="EMBL/GenBank/DDBJ databases">
        <authorList>
            <person name="Tani A."/>
            <person name="Ola A."/>
            <person name="Ogura Y."/>
            <person name="Katsura K."/>
            <person name="Hayashi T."/>
        </authorList>
    </citation>
    <scope>NUCLEOTIDE SEQUENCE</scope>
    <source>
        <strain evidence="2">DSM 17168</strain>
    </source>
</reference>
<dbReference type="Proteomes" id="UP001055153">
    <property type="component" value="Unassembled WGS sequence"/>
</dbReference>
<sequence>MITLDGISQPISEWALDYGIPTKLIRSRLKRGWSEERAVTEPMVVWRGEKLPADAMLDDEPEAPKVRPPAPRPVPAPITLTPAHLALARRTARRHRHSAKLITFRGVSLTCAQWASCLGISPQAMHVRLKTKPLPEALTPPPTWRIKGSPA</sequence>
<accession>A0ABQ4SGM1</accession>